<dbReference type="NCBIfam" id="TIGR00377">
    <property type="entry name" value="ant_ant_sig"/>
    <property type="match status" value="1"/>
</dbReference>
<dbReference type="EMBL" id="DSRU01000009">
    <property type="protein sequence ID" value="HFM96245.1"/>
    <property type="molecule type" value="Genomic_DNA"/>
</dbReference>
<dbReference type="SUPFAM" id="SSF52091">
    <property type="entry name" value="SpoIIaa-like"/>
    <property type="match status" value="1"/>
</dbReference>
<dbReference type="PANTHER" id="PTHR33495">
    <property type="entry name" value="ANTI-SIGMA FACTOR ANTAGONIST TM_1081-RELATED-RELATED"/>
    <property type="match status" value="1"/>
</dbReference>
<feature type="domain" description="STAS" evidence="3">
    <location>
        <begin position="1"/>
        <end position="108"/>
    </location>
</feature>
<evidence type="ECO:0000256" key="2">
    <source>
        <dbReference type="RuleBase" id="RU003749"/>
    </source>
</evidence>
<evidence type="ECO:0000256" key="1">
    <source>
        <dbReference type="ARBA" id="ARBA00009013"/>
    </source>
</evidence>
<evidence type="ECO:0000259" key="3">
    <source>
        <dbReference type="PROSITE" id="PS50801"/>
    </source>
</evidence>
<proteinExistence type="inferred from homology"/>
<reference evidence="4" key="1">
    <citation type="journal article" date="2020" name="mSystems">
        <title>Genome- and Community-Level Interaction Insights into Carbon Utilization and Element Cycling Functions of Hydrothermarchaeota in Hydrothermal Sediment.</title>
        <authorList>
            <person name="Zhou Z."/>
            <person name="Liu Y."/>
            <person name="Xu W."/>
            <person name="Pan J."/>
            <person name="Luo Z.H."/>
            <person name="Li M."/>
        </authorList>
    </citation>
    <scope>NUCLEOTIDE SEQUENCE [LARGE SCALE GENOMIC DNA]</scope>
    <source>
        <strain evidence="4">SpSt-418</strain>
    </source>
</reference>
<dbReference type="Pfam" id="PF01740">
    <property type="entry name" value="STAS"/>
    <property type="match status" value="1"/>
</dbReference>
<gene>
    <name evidence="4" type="ORF">ENR64_00470</name>
</gene>
<comment type="similarity">
    <text evidence="1 2">Belongs to the anti-sigma-factor antagonist family.</text>
</comment>
<dbReference type="CDD" id="cd07043">
    <property type="entry name" value="STAS_anti-anti-sigma_factors"/>
    <property type="match status" value="1"/>
</dbReference>
<dbReference type="InterPro" id="IPR003658">
    <property type="entry name" value="Anti-sigma_ant"/>
</dbReference>
<name>A0A7C3KC33_9CYAN</name>
<evidence type="ECO:0000313" key="4">
    <source>
        <dbReference type="EMBL" id="HFM96245.1"/>
    </source>
</evidence>
<organism evidence="4">
    <name type="scientific">Oscillatoriales cyanobacterium SpSt-418</name>
    <dbReference type="NCBI Taxonomy" id="2282169"/>
    <lineage>
        <taxon>Bacteria</taxon>
        <taxon>Bacillati</taxon>
        <taxon>Cyanobacteriota</taxon>
        <taxon>Cyanophyceae</taxon>
        <taxon>Oscillatoriophycideae</taxon>
        <taxon>Oscillatoriales</taxon>
    </lineage>
</organism>
<sequence>MKIVEKGECVFVQLSGRLDAVSSSKLKKQLTKIRPDLHSLCILDMDQVDFIDSEGVCTLVHELKRLNQVGCRLAICNLHSAARLIFEITQLDQVFEIIEGGYDAIHSTQREFQEIQPLSA</sequence>
<dbReference type="PANTHER" id="PTHR33495:SF2">
    <property type="entry name" value="ANTI-SIGMA FACTOR ANTAGONIST TM_1081-RELATED"/>
    <property type="match status" value="1"/>
</dbReference>
<dbReference type="GO" id="GO:0043856">
    <property type="term" value="F:anti-sigma factor antagonist activity"/>
    <property type="evidence" value="ECO:0007669"/>
    <property type="project" value="InterPro"/>
</dbReference>
<dbReference type="PROSITE" id="PS50801">
    <property type="entry name" value="STAS"/>
    <property type="match status" value="1"/>
</dbReference>
<dbReference type="InterPro" id="IPR002645">
    <property type="entry name" value="STAS_dom"/>
</dbReference>
<accession>A0A7C3KC33</accession>
<dbReference type="InterPro" id="IPR036513">
    <property type="entry name" value="STAS_dom_sf"/>
</dbReference>
<dbReference type="AlphaFoldDB" id="A0A7C3KC33"/>
<comment type="caution">
    <text evidence="4">The sequence shown here is derived from an EMBL/GenBank/DDBJ whole genome shotgun (WGS) entry which is preliminary data.</text>
</comment>
<dbReference type="Gene3D" id="3.30.750.24">
    <property type="entry name" value="STAS domain"/>
    <property type="match status" value="1"/>
</dbReference>
<protein>
    <recommendedName>
        <fullName evidence="2">Anti-sigma factor antagonist</fullName>
    </recommendedName>
</protein>